<name>A0A6J6WK12_9ZZZZ</name>
<keyword evidence="4" id="KW-0540">Nuclease</keyword>
<dbReference type="GO" id="GO:0003725">
    <property type="term" value="F:double-stranded RNA binding"/>
    <property type="evidence" value="ECO:0007669"/>
    <property type="project" value="TreeGrafter"/>
</dbReference>
<keyword evidence="5" id="KW-0255">Endonuclease</keyword>
<evidence type="ECO:0000256" key="4">
    <source>
        <dbReference type="ARBA" id="ARBA00022722"/>
    </source>
</evidence>
<dbReference type="PROSITE" id="PS50142">
    <property type="entry name" value="RNASE_3_2"/>
    <property type="match status" value="1"/>
</dbReference>
<reference evidence="10" key="1">
    <citation type="submission" date="2020-05" db="EMBL/GenBank/DDBJ databases">
        <authorList>
            <person name="Chiriac C."/>
            <person name="Salcher M."/>
            <person name="Ghai R."/>
            <person name="Kavagutti S V."/>
        </authorList>
    </citation>
    <scope>NUCLEOTIDE SEQUENCE</scope>
</reference>
<dbReference type="EC" id="3.1.26.3" evidence="3"/>
<dbReference type="InterPro" id="IPR000999">
    <property type="entry name" value="RNase_III_dom"/>
</dbReference>
<dbReference type="Pfam" id="PF00035">
    <property type="entry name" value="dsrm"/>
    <property type="match status" value="1"/>
</dbReference>
<dbReference type="SUPFAM" id="SSF69065">
    <property type="entry name" value="RNase III domain-like"/>
    <property type="match status" value="1"/>
</dbReference>
<dbReference type="FunFam" id="1.10.1520.10:FF:000001">
    <property type="entry name" value="Ribonuclease 3"/>
    <property type="match status" value="1"/>
</dbReference>
<dbReference type="SMART" id="SM00535">
    <property type="entry name" value="RIBOc"/>
    <property type="match status" value="1"/>
</dbReference>
<evidence type="ECO:0000259" key="9">
    <source>
        <dbReference type="PROSITE" id="PS50142"/>
    </source>
</evidence>
<sequence length="229" mass="24121">MVVLTSALAALAQRLGLDEVSPSFQRALTHSSYASEHAEASNERMEFLGDAVVNLAIADAILRDYPELDEGTGSLARSRVVNEPTLARVAESLGVPEAMRLGNGERKSGGATRPSLLADAFEALIAATYFDCGAERAIAVAQELLRDELANAVLSPHSADPKSQLRHWAEVGGRGLPTYEVVGSGPDHDPTFTAVVMIDGVVRGTATGRSKKVAEASAALIAWEGRDNA</sequence>
<dbReference type="GO" id="GO:0004525">
    <property type="term" value="F:ribonuclease III activity"/>
    <property type="evidence" value="ECO:0007669"/>
    <property type="project" value="UniProtKB-EC"/>
</dbReference>
<dbReference type="CDD" id="cd10845">
    <property type="entry name" value="DSRM_RNAse_III_family"/>
    <property type="match status" value="1"/>
</dbReference>
<dbReference type="PANTHER" id="PTHR11207:SF0">
    <property type="entry name" value="RIBONUCLEASE 3"/>
    <property type="match status" value="1"/>
</dbReference>
<feature type="domain" description="RNase III" evidence="9">
    <location>
        <begin position="24"/>
        <end position="133"/>
    </location>
</feature>
<dbReference type="InterPro" id="IPR014720">
    <property type="entry name" value="dsRBD_dom"/>
</dbReference>
<dbReference type="PANTHER" id="PTHR11207">
    <property type="entry name" value="RIBONUCLEASE III"/>
    <property type="match status" value="1"/>
</dbReference>
<keyword evidence="6" id="KW-0378">Hydrolase</keyword>
<proteinExistence type="inferred from homology"/>
<evidence type="ECO:0000259" key="8">
    <source>
        <dbReference type="PROSITE" id="PS50137"/>
    </source>
</evidence>
<keyword evidence="7" id="KW-0694">RNA-binding</keyword>
<protein>
    <recommendedName>
        <fullName evidence="3">ribonuclease III</fullName>
        <ecNumber evidence="3">3.1.26.3</ecNumber>
    </recommendedName>
</protein>
<organism evidence="10">
    <name type="scientific">freshwater metagenome</name>
    <dbReference type="NCBI Taxonomy" id="449393"/>
    <lineage>
        <taxon>unclassified sequences</taxon>
        <taxon>metagenomes</taxon>
        <taxon>ecological metagenomes</taxon>
    </lineage>
</organism>
<dbReference type="CDD" id="cd00593">
    <property type="entry name" value="RIBOc"/>
    <property type="match status" value="1"/>
</dbReference>
<comment type="catalytic activity">
    <reaction evidence="1">
        <text>Endonucleolytic cleavage to 5'-phosphomonoester.</text>
        <dbReference type="EC" id="3.1.26.3"/>
    </reaction>
</comment>
<dbReference type="Gene3D" id="1.10.1520.10">
    <property type="entry name" value="Ribonuclease III domain"/>
    <property type="match status" value="1"/>
</dbReference>
<dbReference type="AlphaFoldDB" id="A0A6J6WK12"/>
<dbReference type="EMBL" id="CAFAAB010000068">
    <property type="protein sequence ID" value="CAB4783826.1"/>
    <property type="molecule type" value="Genomic_DNA"/>
</dbReference>
<dbReference type="HAMAP" id="MF_00104">
    <property type="entry name" value="RNase_III"/>
    <property type="match status" value="1"/>
</dbReference>
<evidence type="ECO:0000256" key="7">
    <source>
        <dbReference type="ARBA" id="ARBA00022884"/>
    </source>
</evidence>
<evidence type="ECO:0000256" key="1">
    <source>
        <dbReference type="ARBA" id="ARBA00000109"/>
    </source>
</evidence>
<dbReference type="SMART" id="SM00358">
    <property type="entry name" value="DSRM"/>
    <property type="match status" value="1"/>
</dbReference>
<evidence type="ECO:0000313" key="10">
    <source>
        <dbReference type="EMBL" id="CAB4783826.1"/>
    </source>
</evidence>
<dbReference type="Gene3D" id="3.30.160.20">
    <property type="match status" value="1"/>
</dbReference>
<gene>
    <name evidence="10" type="ORF">UFOPK2958_00714</name>
</gene>
<dbReference type="GO" id="GO:0006364">
    <property type="term" value="P:rRNA processing"/>
    <property type="evidence" value="ECO:0007669"/>
    <property type="project" value="InterPro"/>
</dbReference>
<dbReference type="NCBIfam" id="TIGR02191">
    <property type="entry name" value="RNaseIII"/>
    <property type="match status" value="1"/>
</dbReference>
<dbReference type="PROSITE" id="PS00517">
    <property type="entry name" value="RNASE_3_1"/>
    <property type="match status" value="1"/>
</dbReference>
<dbReference type="InterPro" id="IPR011907">
    <property type="entry name" value="RNase_III"/>
</dbReference>
<evidence type="ECO:0000256" key="3">
    <source>
        <dbReference type="ARBA" id="ARBA00012177"/>
    </source>
</evidence>
<dbReference type="SUPFAM" id="SSF54768">
    <property type="entry name" value="dsRNA-binding domain-like"/>
    <property type="match status" value="1"/>
</dbReference>
<evidence type="ECO:0000256" key="2">
    <source>
        <dbReference type="ARBA" id="ARBA00010183"/>
    </source>
</evidence>
<dbReference type="InterPro" id="IPR036389">
    <property type="entry name" value="RNase_III_sf"/>
</dbReference>
<accession>A0A6J6WK12</accession>
<dbReference type="PROSITE" id="PS50137">
    <property type="entry name" value="DS_RBD"/>
    <property type="match status" value="1"/>
</dbReference>
<feature type="domain" description="DRBM" evidence="8">
    <location>
        <begin position="160"/>
        <end position="228"/>
    </location>
</feature>
<evidence type="ECO:0000256" key="5">
    <source>
        <dbReference type="ARBA" id="ARBA00022759"/>
    </source>
</evidence>
<evidence type="ECO:0000256" key="6">
    <source>
        <dbReference type="ARBA" id="ARBA00022801"/>
    </source>
</evidence>
<comment type="similarity">
    <text evidence="2">Belongs to the ribonuclease III family.</text>
</comment>
<dbReference type="GO" id="GO:0010468">
    <property type="term" value="P:regulation of gene expression"/>
    <property type="evidence" value="ECO:0007669"/>
    <property type="project" value="TreeGrafter"/>
</dbReference>
<dbReference type="Pfam" id="PF14622">
    <property type="entry name" value="Ribonucleas_3_3"/>
    <property type="match status" value="1"/>
</dbReference>